<proteinExistence type="predicted"/>
<dbReference type="GO" id="GO:0003700">
    <property type="term" value="F:DNA-binding transcription factor activity"/>
    <property type="evidence" value="ECO:0007669"/>
    <property type="project" value="InterPro"/>
</dbReference>
<accession>A0A0M1P8B3</accession>
<dbReference type="InterPro" id="IPR036388">
    <property type="entry name" value="WH-like_DNA-bd_sf"/>
</dbReference>
<feature type="domain" description="HTH deoR-type" evidence="4">
    <location>
        <begin position="3"/>
        <end position="58"/>
    </location>
</feature>
<dbReference type="Proteomes" id="UP000036932">
    <property type="component" value="Unassembled WGS sequence"/>
</dbReference>
<gene>
    <name evidence="5" type="ORF">AM231_09180</name>
</gene>
<dbReference type="SMART" id="SM01134">
    <property type="entry name" value="DeoRC"/>
    <property type="match status" value="1"/>
</dbReference>
<dbReference type="PATRIC" id="fig|1705565.3.peg.3806"/>
<dbReference type="Gene3D" id="1.10.10.10">
    <property type="entry name" value="Winged helix-like DNA-binding domain superfamily/Winged helix DNA-binding domain"/>
    <property type="match status" value="1"/>
</dbReference>
<organism evidence="5 6">
    <name type="scientific">Paenibacillus solani</name>
    <dbReference type="NCBI Taxonomy" id="1705565"/>
    <lineage>
        <taxon>Bacteria</taxon>
        <taxon>Bacillati</taxon>
        <taxon>Bacillota</taxon>
        <taxon>Bacilli</taxon>
        <taxon>Bacillales</taxon>
        <taxon>Paenibacillaceae</taxon>
        <taxon>Paenibacillus</taxon>
    </lineage>
</organism>
<evidence type="ECO:0000313" key="5">
    <source>
        <dbReference type="EMBL" id="KOR90701.1"/>
    </source>
</evidence>
<dbReference type="InterPro" id="IPR018356">
    <property type="entry name" value="Tscrpt_reg_HTH_DeoR_CS"/>
</dbReference>
<dbReference type="Pfam" id="PF08220">
    <property type="entry name" value="HTH_DeoR"/>
    <property type="match status" value="1"/>
</dbReference>
<dbReference type="OrthoDB" id="9797223at2"/>
<evidence type="ECO:0000256" key="2">
    <source>
        <dbReference type="ARBA" id="ARBA00023125"/>
    </source>
</evidence>
<dbReference type="GO" id="GO:0003677">
    <property type="term" value="F:DNA binding"/>
    <property type="evidence" value="ECO:0007669"/>
    <property type="project" value="UniProtKB-KW"/>
</dbReference>
<dbReference type="InterPro" id="IPR001034">
    <property type="entry name" value="DeoR_HTH"/>
</dbReference>
<dbReference type="EMBL" id="LIUT01000001">
    <property type="protein sequence ID" value="KOR90701.1"/>
    <property type="molecule type" value="Genomic_DNA"/>
</dbReference>
<dbReference type="InterPro" id="IPR050313">
    <property type="entry name" value="Carb_Metab_HTH_regulators"/>
</dbReference>
<dbReference type="InterPro" id="IPR037171">
    <property type="entry name" value="NagB/RpiA_transferase-like"/>
</dbReference>
<dbReference type="SUPFAM" id="SSF100950">
    <property type="entry name" value="NagB/RpiA/CoA transferase-like"/>
    <property type="match status" value="1"/>
</dbReference>
<dbReference type="PRINTS" id="PR00037">
    <property type="entry name" value="HTHLACR"/>
</dbReference>
<evidence type="ECO:0000313" key="6">
    <source>
        <dbReference type="Proteomes" id="UP000036932"/>
    </source>
</evidence>
<evidence type="ECO:0000259" key="4">
    <source>
        <dbReference type="PROSITE" id="PS51000"/>
    </source>
</evidence>
<dbReference type="InterPro" id="IPR036390">
    <property type="entry name" value="WH_DNA-bd_sf"/>
</dbReference>
<dbReference type="SUPFAM" id="SSF46785">
    <property type="entry name" value="Winged helix' DNA-binding domain"/>
    <property type="match status" value="1"/>
</dbReference>
<dbReference type="PANTHER" id="PTHR30363">
    <property type="entry name" value="HTH-TYPE TRANSCRIPTIONAL REGULATOR SRLR-RELATED"/>
    <property type="match status" value="1"/>
</dbReference>
<comment type="caution">
    <text evidence="5">The sequence shown here is derived from an EMBL/GenBank/DDBJ whole genome shotgun (WGS) entry which is preliminary data.</text>
</comment>
<dbReference type="SMART" id="SM00420">
    <property type="entry name" value="HTH_DEOR"/>
    <property type="match status" value="1"/>
</dbReference>
<protein>
    <submittedName>
        <fullName evidence="5">DeoR faimly transcriptional regulator</fullName>
    </submittedName>
</protein>
<dbReference type="Pfam" id="PF00455">
    <property type="entry name" value="DeoRC"/>
    <property type="match status" value="1"/>
</dbReference>
<dbReference type="InterPro" id="IPR014036">
    <property type="entry name" value="DeoR-like_C"/>
</dbReference>
<evidence type="ECO:0000256" key="3">
    <source>
        <dbReference type="ARBA" id="ARBA00023163"/>
    </source>
</evidence>
<name>A0A0M1P8B3_9BACL</name>
<evidence type="ECO:0000256" key="1">
    <source>
        <dbReference type="ARBA" id="ARBA00023015"/>
    </source>
</evidence>
<keyword evidence="3" id="KW-0804">Transcription</keyword>
<keyword evidence="1" id="KW-0805">Transcription regulation</keyword>
<sequence>MFAEQRHQIIIQRLNQYKSIRASELMEHFEVSFETIRRDLEYLESEGYLRRVHGGAIPNEPDYSREIPLPIRESIYMEEKTELAQIAVRNVTEGMSIALDPSTTNTQIAKALKAKFDRLTVITNSLSIVNELVSMPGYTVIMTGGVIRHEEQSIIGDLAEEFSSRFHADLFFMSMSRVTLEAGITDYGVGEIQVKKIMLSNVKRCIALADSSKFGQNSFIKVCGAAEVERFVTDSKIDRDIVEQFRKNGIEIVYK</sequence>
<keyword evidence="2" id="KW-0238">DNA-binding</keyword>
<dbReference type="PROSITE" id="PS51000">
    <property type="entry name" value="HTH_DEOR_2"/>
    <property type="match status" value="1"/>
</dbReference>
<dbReference type="PANTHER" id="PTHR30363:SF44">
    <property type="entry name" value="AGA OPERON TRANSCRIPTIONAL REPRESSOR-RELATED"/>
    <property type="match status" value="1"/>
</dbReference>
<dbReference type="PROSITE" id="PS00894">
    <property type="entry name" value="HTH_DEOR_1"/>
    <property type="match status" value="1"/>
</dbReference>
<dbReference type="Gene3D" id="3.40.50.1360">
    <property type="match status" value="1"/>
</dbReference>
<keyword evidence="6" id="KW-1185">Reference proteome</keyword>
<dbReference type="AlphaFoldDB" id="A0A0M1P8B3"/>
<reference evidence="6" key="1">
    <citation type="submission" date="2015-08" db="EMBL/GenBank/DDBJ databases">
        <title>Genome sequencing project for genomic taxonomy and phylogenomics of Bacillus-like bacteria.</title>
        <authorList>
            <person name="Liu B."/>
            <person name="Wang J."/>
            <person name="Zhu Y."/>
            <person name="Liu G."/>
            <person name="Chen Q."/>
            <person name="Chen Z."/>
            <person name="Lan J."/>
            <person name="Che J."/>
            <person name="Ge C."/>
            <person name="Shi H."/>
            <person name="Pan Z."/>
            <person name="Liu X."/>
        </authorList>
    </citation>
    <scope>NUCLEOTIDE SEQUENCE [LARGE SCALE GENOMIC DNA]</scope>
    <source>
        <strain evidence="6">FJAT-22460</strain>
    </source>
</reference>